<dbReference type="PANTHER" id="PTHR23077">
    <property type="entry name" value="AAA-FAMILY ATPASE"/>
    <property type="match status" value="1"/>
</dbReference>
<dbReference type="PANTHER" id="PTHR23077:SF171">
    <property type="entry name" value="NUCLEAR VALOSIN-CONTAINING PROTEIN-LIKE"/>
    <property type="match status" value="1"/>
</dbReference>
<evidence type="ECO:0000256" key="1">
    <source>
        <dbReference type="ARBA" id="ARBA00022741"/>
    </source>
</evidence>
<evidence type="ECO:0000313" key="3">
    <source>
        <dbReference type="EMBL" id="GMH11956.1"/>
    </source>
</evidence>
<dbReference type="GO" id="GO:0031593">
    <property type="term" value="F:polyubiquitin modification-dependent protein binding"/>
    <property type="evidence" value="ECO:0007669"/>
    <property type="project" value="TreeGrafter"/>
</dbReference>
<evidence type="ECO:0000313" key="4">
    <source>
        <dbReference type="Proteomes" id="UP001279734"/>
    </source>
</evidence>
<dbReference type="GO" id="GO:0034098">
    <property type="term" value="C:VCP-NPL4-UFD1 AAA ATPase complex"/>
    <property type="evidence" value="ECO:0007669"/>
    <property type="project" value="TreeGrafter"/>
</dbReference>
<dbReference type="InterPro" id="IPR050168">
    <property type="entry name" value="AAA_ATPase_domain"/>
</dbReference>
<organism evidence="3 4">
    <name type="scientific">Nepenthes gracilis</name>
    <name type="common">Slender pitcher plant</name>
    <dbReference type="NCBI Taxonomy" id="150966"/>
    <lineage>
        <taxon>Eukaryota</taxon>
        <taxon>Viridiplantae</taxon>
        <taxon>Streptophyta</taxon>
        <taxon>Embryophyta</taxon>
        <taxon>Tracheophyta</taxon>
        <taxon>Spermatophyta</taxon>
        <taxon>Magnoliopsida</taxon>
        <taxon>eudicotyledons</taxon>
        <taxon>Gunneridae</taxon>
        <taxon>Pentapetalae</taxon>
        <taxon>Caryophyllales</taxon>
        <taxon>Nepenthaceae</taxon>
        <taxon>Nepenthes</taxon>
    </lineage>
</organism>
<gene>
    <name evidence="3" type="ORF">Nepgr_013797</name>
</gene>
<dbReference type="GO" id="GO:0030970">
    <property type="term" value="P:retrograde protein transport, ER to cytosol"/>
    <property type="evidence" value="ECO:0007669"/>
    <property type="project" value="TreeGrafter"/>
</dbReference>
<dbReference type="AlphaFoldDB" id="A0AAD3XPQ0"/>
<protein>
    <submittedName>
        <fullName evidence="3">Uncharacterized protein</fullName>
    </submittedName>
</protein>
<keyword evidence="1" id="KW-0547">Nucleotide-binding</keyword>
<keyword evidence="4" id="KW-1185">Reference proteome</keyword>
<evidence type="ECO:0000256" key="2">
    <source>
        <dbReference type="ARBA" id="ARBA00022840"/>
    </source>
</evidence>
<sequence>MDVIDLEDGSIDVEILNSMAVTNLGLATHHLYVKHLQFRLSFDYQILEVPNVSWNDIGGLENVKRELQAGFSSMDPVDVVKLCWIRQLQTNAKQTSSVLRVQPKLLKCGLVRVKPMLEKFLTRLGSLHRVYFSLMSSTPLLLSGEAVSGILVVNLTQSTFDSNGRHVCEENSFHNKTSDTIDPPLLRPGHLDQLIYIPLPDEESCIPSALVVLISQRCRRACRYAIRENIEKVHNLTCTKSVEAEIAGVELVTTNPAADTRSLTYQCANAMQYIERKRRKPRGFG</sequence>
<name>A0AAD3XPQ0_NEPGR</name>
<dbReference type="GO" id="GO:0005829">
    <property type="term" value="C:cytosol"/>
    <property type="evidence" value="ECO:0007669"/>
    <property type="project" value="TreeGrafter"/>
</dbReference>
<reference evidence="3" key="1">
    <citation type="submission" date="2023-05" db="EMBL/GenBank/DDBJ databases">
        <title>Nepenthes gracilis genome sequencing.</title>
        <authorList>
            <person name="Fukushima K."/>
        </authorList>
    </citation>
    <scope>NUCLEOTIDE SEQUENCE</scope>
    <source>
        <strain evidence="3">SING2019-196</strain>
    </source>
</reference>
<comment type="caution">
    <text evidence="3">The sequence shown here is derived from an EMBL/GenBank/DDBJ whole genome shotgun (WGS) entry which is preliminary data.</text>
</comment>
<proteinExistence type="predicted"/>
<accession>A0AAD3XPQ0</accession>
<dbReference type="GO" id="GO:0016887">
    <property type="term" value="F:ATP hydrolysis activity"/>
    <property type="evidence" value="ECO:0007669"/>
    <property type="project" value="TreeGrafter"/>
</dbReference>
<dbReference type="GO" id="GO:0005524">
    <property type="term" value="F:ATP binding"/>
    <property type="evidence" value="ECO:0007669"/>
    <property type="project" value="UniProtKB-KW"/>
</dbReference>
<dbReference type="GO" id="GO:0051228">
    <property type="term" value="P:mitotic spindle disassembly"/>
    <property type="evidence" value="ECO:0007669"/>
    <property type="project" value="TreeGrafter"/>
</dbReference>
<dbReference type="EMBL" id="BSYO01000011">
    <property type="protein sequence ID" value="GMH11956.1"/>
    <property type="molecule type" value="Genomic_DNA"/>
</dbReference>
<dbReference type="GO" id="GO:0097352">
    <property type="term" value="P:autophagosome maturation"/>
    <property type="evidence" value="ECO:0007669"/>
    <property type="project" value="TreeGrafter"/>
</dbReference>
<dbReference type="Proteomes" id="UP001279734">
    <property type="component" value="Unassembled WGS sequence"/>
</dbReference>
<keyword evidence="2" id="KW-0067">ATP-binding</keyword>
<dbReference type="GO" id="GO:0005634">
    <property type="term" value="C:nucleus"/>
    <property type="evidence" value="ECO:0007669"/>
    <property type="project" value="TreeGrafter"/>
</dbReference>